<dbReference type="PANTHER" id="PTHR10357">
    <property type="entry name" value="ALPHA-AMYLASE FAMILY MEMBER"/>
    <property type="match status" value="1"/>
</dbReference>
<accession>A0A4V3ITP1</accession>
<comment type="caution">
    <text evidence="2">The sequence shown here is derived from an EMBL/GenBank/DDBJ whole genome shotgun (WGS) entry which is preliminary data.</text>
</comment>
<proteinExistence type="predicted"/>
<dbReference type="RefSeq" id="WP_134555128.1">
    <property type="nucleotide sequence ID" value="NZ_SOHK01000007.1"/>
</dbReference>
<dbReference type="InterPro" id="IPR012767">
    <property type="entry name" value="Trehalose_TreY"/>
</dbReference>
<feature type="domain" description="Glycosyl hydrolase family 13 catalytic" evidence="1">
    <location>
        <begin position="4"/>
        <end position="663"/>
    </location>
</feature>
<dbReference type="SUPFAM" id="SSF51445">
    <property type="entry name" value="(Trans)glycosidases"/>
    <property type="match status" value="1"/>
</dbReference>
<dbReference type="Gene3D" id="1.10.150.200">
    <property type="entry name" value="Maltooligosyl trehalose synthase, domain 3"/>
    <property type="match status" value="1"/>
</dbReference>
<gene>
    <name evidence="2" type="primary">treY</name>
    <name evidence="2" type="ORF">E3T47_05420</name>
</gene>
<dbReference type="SMART" id="SM00642">
    <property type="entry name" value="Aamy"/>
    <property type="match status" value="1"/>
</dbReference>
<dbReference type="OrthoDB" id="9761577at2"/>
<dbReference type="Pfam" id="PF00128">
    <property type="entry name" value="Alpha-amylase"/>
    <property type="match status" value="1"/>
</dbReference>
<organism evidence="2 3">
    <name type="scientific">Cryobacterium ruanii</name>
    <dbReference type="NCBI Taxonomy" id="1259197"/>
    <lineage>
        <taxon>Bacteria</taxon>
        <taxon>Bacillati</taxon>
        <taxon>Actinomycetota</taxon>
        <taxon>Actinomycetes</taxon>
        <taxon>Micrococcales</taxon>
        <taxon>Microbacteriaceae</taxon>
        <taxon>Cryobacterium</taxon>
    </lineage>
</organism>
<reference evidence="2 3" key="1">
    <citation type="submission" date="2019-03" db="EMBL/GenBank/DDBJ databases">
        <title>Genomics of glacier-inhabiting Cryobacterium strains.</title>
        <authorList>
            <person name="Liu Q."/>
            <person name="Xin Y.-H."/>
        </authorList>
    </citation>
    <scope>NUCLEOTIDE SEQUENCE [LARGE SCALE GENOMIC DNA]</scope>
    <source>
        <strain evidence="2 3">Sr36</strain>
    </source>
</reference>
<evidence type="ECO:0000259" key="1">
    <source>
        <dbReference type="SMART" id="SM00642"/>
    </source>
</evidence>
<dbReference type="EMBL" id="SOHK01000007">
    <property type="protein sequence ID" value="TFD68121.1"/>
    <property type="molecule type" value="Genomic_DNA"/>
</dbReference>
<dbReference type="InterPro" id="IPR017853">
    <property type="entry name" value="GH"/>
</dbReference>
<dbReference type="CDD" id="cd11336">
    <property type="entry name" value="AmyAc_MTSase"/>
    <property type="match status" value="1"/>
</dbReference>
<dbReference type="GO" id="GO:0030980">
    <property type="term" value="P:alpha-glucan catabolic process"/>
    <property type="evidence" value="ECO:0007669"/>
    <property type="project" value="TreeGrafter"/>
</dbReference>
<dbReference type="InterPro" id="IPR013797">
    <property type="entry name" value="Maltooligo_trehalose_synth_4"/>
</dbReference>
<sequence>MAVPLSTYRLQITAGFDLDAAAGIVGYVSDLGADWVYLSPLLKAEPGSDHGYDVVDHSLVDPARGGAKALDRLAAAAHRASRGVLVDIVPNHVGIATPQHNSWWWDLLQNGQQSRYAEAFDVDWAFGQGKVRIPVLGDDEGGDGPGELDRLKLIDGELRYFSNRFPIAAGSADDGASPAEVHERQYYQLVNWRRADAELNYRRFFAVNSLAGIRVEVPWVFDESHREIVRWVQDGLVQGLRVDHPDGLSDPAGYLDALRRATNGAYVLVEKILEGPEQLPTSWATAGTTGYDALGDVDRVLVDPSGQRALDALEARLHGDPAITWANLVYRNKRDVTEGILQSEVRRIARLVPNSAGENATSSESIGEATVDALSDLLAWFPVYRSYLPLGLDQLQEAARRSAANRPKLAAEIDRLLPLLSDPGHPAAVRFQQTSGMVMAKGVEDRAYYRYSRLTSLNEVGADPAEFAVTVAEFHDRQRIRLAGFPQSMTTLSTHDTKRGEDVRARISVLAEVPAEWESTLEQLRARHPLDDAPFENLLWQAIVGTGPASRERVAAYALKAAREAGTSTTWTQQNADFEYRLEQLATAAVEAGPTHDLITGFIRRVQQAGWSNSLSLKLLQLTMPGIPDVYQGSELWETSLVDPDNRRPVDYEQRRDLLARIDSGWLPPIDETGAAKLLVTARALRLRRDRPGLFTRYAPVPAFGGAAGHVVAFDRGGAITLATRLPIGLLAGSGWGDATIGVAGRGYVDVLTRNRFDGPSLRVADVLARYPVALLVAVDDEDRHSIRTFSTPRGRHA</sequence>
<dbReference type="Gene3D" id="1.10.10.470">
    <property type="entry name" value="Maltooligosyl trehalose synthase, domain 4"/>
    <property type="match status" value="1"/>
</dbReference>
<protein>
    <submittedName>
        <fullName evidence="2">Malto-oligosyltrehalose synthase</fullName>
    </submittedName>
</protein>
<name>A0A4V3ITP1_9MICO</name>
<dbReference type="GO" id="GO:0005992">
    <property type="term" value="P:trehalose biosynthetic process"/>
    <property type="evidence" value="ECO:0007669"/>
    <property type="project" value="TreeGrafter"/>
</dbReference>
<keyword evidence="3" id="KW-1185">Reference proteome</keyword>
<dbReference type="NCBIfam" id="TIGR02401">
    <property type="entry name" value="trehalose_TreY"/>
    <property type="match status" value="1"/>
</dbReference>
<dbReference type="GO" id="GO:0047470">
    <property type="term" value="F:(1,4)-alpha-D-glucan 1-alpha-D-glucosylmutase activity"/>
    <property type="evidence" value="ECO:0007669"/>
    <property type="project" value="TreeGrafter"/>
</dbReference>
<dbReference type="Gene3D" id="3.20.20.80">
    <property type="entry name" value="Glycosidases"/>
    <property type="match status" value="1"/>
</dbReference>
<evidence type="ECO:0000313" key="3">
    <source>
        <dbReference type="Proteomes" id="UP000298154"/>
    </source>
</evidence>
<dbReference type="Proteomes" id="UP000298154">
    <property type="component" value="Unassembled WGS sequence"/>
</dbReference>
<evidence type="ECO:0000313" key="2">
    <source>
        <dbReference type="EMBL" id="TFD68121.1"/>
    </source>
</evidence>
<dbReference type="Gene3D" id="3.30.1590.10">
    <property type="entry name" value="Maltooligosyl trehalose synthase, domain 2"/>
    <property type="match status" value="1"/>
</dbReference>
<dbReference type="PANTHER" id="PTHR10357:SF216">
    <property type="entry name" value="MALTOOLIGOSYL TREHALOSE SYNTHASE-RELATED"/>
    <property type="match status" value="1"/>
</dbReference>
<dbReference type="InterPro" id="IPR006047">
    <property type="entry name" value="GH13_cat_dom"/>
</dbReference>
<dbReference type="AlphaFoldDB" id="A0A4V3ITP1"/>